<dbReference type="HAMAP" id="MF_01844">
    <property type="entry name" value="NhaA"/>
    <property type="match status" value="1"/>
</dbReference>
<dbReference type="EMBL" id="CP103300">
    <property type="protein sequence ID" value="UYM14804.1"/>
    <property type="molecule type" value="Genomic_DNA"/>
</dbReference>
<keyword evidence="7" id="KW-0813">Transport</keyword>
<name>A0ABY6GPY1_9GAMM</name>
<protein>
    <recommendedName>
        <fullName evidence="7">Na(+)/H(+) antiporter NhaA</fullName>
    </recommendedName>
    <alternativeName>
        <fullName evidence="7">Sodium/proton antiporter NhaA</fullName>
    </alternativeName>
</protein>
<keyword evidence="3 7" id="KW-0812">Transmembrane</keyword>
<comment type="catalytic activity">
    <reaction evidence="7">
        <text>Na(+)(in) + 2 H(+)(out) = Na(+)(out) + 2 H(+)(in)</text>
        <dbReference type="Rhea" id="RHEA:29251"/>
        <dbReference type="ChEBI" id="CHEBI:15378"/>
        <dbReference type="ChEBI" id="CHEBI:29101"/>
    </reaction>
</comment>
<dbReference type="Proteomes" id="UP001163255">
    <property type="component" value="Chromosome"/>
</dbReference>
<dbReference type="PANTHER" id="PTHR30341:SF0">
    <property type="entry name" value="NA(+)_H(+) ANTIPORTER NHAA"/>
    <property type="match status" value="1"/>
</dbReference>
<keyword evidence="7" id="KW-0406">Ion transport</keyword>
<feature type="transmembrane region" description="Helical" evidence="7">
    <location>
        <begin position="262"/>
        <end position="281"/>
    </location>
</feature>
<dbReference type="InterPro" id="IPR023171">
    <property type="entry name" value="Na/H_antiporter_dom_sf"/>
</dbReference>
<accession>A0ABY6GPY1</accession>
<evidence type="ECO:0000313" key="9">
    <source>
        <dbReference type="Proteomes" id="UP001163255"/>
    </source>
</evidence>
<comment type="similarity">
    <text evidence="7">Belongs to the NhaA Na(+)/H(+) (TC 2.A.33) antiporter family.</text>
</comment>
<evidence type="ECO:0000256" key="1">
    <source>
        <dbReference type="ARBA" id="ARBA00004429"/>
    </source>
</evidence>
<evidence type="ECO:0000256" key="4">
    <source>
        <dbReference type="ARBA" id="ARBA00022989"/>
    </source>
</evidence>
<feature type="transmembrane region" description="Helical" evidence="7">
    <location>
        <begin position="293"/>
        <end position="315"/>
    </location>
</feature>
<dbReference type="Pfam" id="PF06965">
    <property type="entry name" value="Na_H_antiport_1"/>
    <property type="match status" value="1"/>
</dbReference>
<feature type="transmembrane region" description="Helical" evidence="7">
    <location>
        <begin position="182"/>
        <end position="198"/>
    </location>
</feature>
<proteinExistence type="inferred from homology"/>
<organism evidence="8 9">
    <name type="scientific">Endozoicomonas euniceicola</name>
    <dbReference type="NCBI Taxonomy" id="1234143"/>
    <lineage>
        <taxon>Bacteria</taxon>
        <taxon>Pseudomonadati</taxon>
        <taxon>Pseudomonadota</taxon>
        <taxon>Gammaproteobacteria</taxon>
        <taxon>Oceanospirillales</taxon>
        <taxon>Endozoicomonadaceae</taxon>
        <taxon>Endozoicomonas</taxon>
    </lineage>
</organism>
<feature type="transmembrane region" description="Helical" evidence="7">
    <location>
        <begin position="365"/>
        <end position="383"/>
    </location>
</feature>
<feature type="transmembrane region" description="Helical" evidence="7">
    <location>
        <begin position="94"/>
        <end position="116"/>
    </location>
</feature>
<comment type="function">
    <text evidence="7">Na(+)/H(+) antiporter that extrudes sodium in exchange for external protons.</text>
</comment>
<dbReference type="NCBIfam" id="NF007111">
    <property type="entry name" value="PRK09560.1"/>
    <property type="match status" value="1"/>
</dbReference>
<evidence type="ECO:0000256" key="5">
    <source>
        <dbReference type="ARBA" id="ARBA00023136"/>
    </source>
</evidence>
<reference evidence="8" key="1">
    <citation type="submission" date="2022-10" db="EMBL/GenBank/DDBJ databases">
        <title>Completed Genome Sequence of two octocoral isolated bacterium, Endozoicomonas euniceicola EF212T and Endozoicomonas gorgoniicola PS125T.</title>
        <authorList>
            <person name="Chiou Y.-J."/>
            <person name="Chen Y.-H."/>
        </authorList>
    </citation>
    <scope>NUCLEOTIDE SEQUENCE</scope>
    <source>
        <strain evidence="8">EF212</strain>
    </source>
</reference>
<evidence type="ECO:0000256" key="3">
    <source>
        <dbReference type="ARBA" id="ARBA00022692"/>
    </source>
</evidence>
<keyword evidence="4 7" id="KW-1133">Transmembrane helix</keyword>
<feature type="transmembrane region" description="Helical" evidence="7">
    <location>
        <begin position="157"/>
        <end position="176"/>
    </location>
</feature>
<keyword evidence="7" id="KW-0050">Antiport</keyword>
<evidence type="ECO:0000256" key="7">
    <source>
        <dbReference type="HAMAP-Rule" id="MF_01844"/>
    </source>
</evidence>
<dbReference type="NCBIfam" id="NF007112">
    <property type="entry name" value="PRK09561.1"/>
    <property type="match status" value="1"/>
</dbReference>
<evidence type="ECO:0000256" key="2">
    <source>
        <dbReference type="ARBA" id="ARBA00022475"/>
    </source>
</evidence>
<feature type="transmembrane region" description="Helical" evidence="7">
    <location>
        <begin position="122"/>
        <end position="145"/>
    </location>
</feature>
<dbReference type="InterPro" id="IPR004670">
    <property type="entry name" value="NhaA"/>
</dbReference>
<dbReference type="Gene3D" id="1.20.1530.10">
    <property type="entry name" value="Na+/H+ antiporter like domain"/>
    <property type="match status" value="1"/>
</dbReference>
<dbReference type="PANTHER" id="PTHR30341">
    <property type="entry name" value="SODIUM ION/PROTON ANTIPORTER NHAA-RELATED"/>
    <property type="match status" value="1"/>
</dbReference>
<keyword evidence="6 7" id="KW-0739">Sodium transport</keyword>
<gene>
    <name evidence="7 8" type="primary">nhaA</name>
    <name evidence="8" type="ORF">NX720_18175</name>
</gene>
<evidence type="ECO:0000313" key="8">
    <source>
        <dbReference type="EMBL" id="UYM14804.1"/>
    </source>
</evidence>
<feature type="transmembrane region" description="Helical" evidence="7">
    <location>
        <begin position="331"/>
        <end position="353"/>
    </location>
</feature>
<feature type="transmembrane region" description="Helical" evidence="7">
    <location>
        <begin position="12"/>
        <end position="31"/>
    </location>
</feature>
<sequence length="392" mass="42373">MHLRRLHHFLRQDYAVGVLLIVAAILAKIAVNSPLADYYNLLLQLPVNFSIGPLEINKPLLLWINDGLMAVFFLLIGLEVKYEILRGDLSTPSQIALPGIAAIGGMVIPALVYTIFNYKDPLAMQGWAIPAATDIAFAVGVLALLGKRVPTSLKTFLLALAIFDDLGAIVIIALFYTSEMSVASMILGSIFLAILVIMNRMNVAKTGPYLFVGALLWICVLKSGVHATLAGVLLAFTIPLNLRDRKGRSPLKALQHKLHSRVNYVILPIFAFANAGIELSMPQLQSLFSPIPLGVMMGLFAGKQLGVFTFCYVAIKAGVAKMPPGANWTQLYGLSILCGIGFTMSLFIGSLAFEELGTAYLAADRIGILAGSFLSAIVGYYVLKYSSRPVEP</sequence>
<keyword evidence="9" id="KW-1185">Reference proteome</keyword>
<dbReference type="NCBIfam" id="TIGR00773">
    <property type="entry name" value="NhaA"/>
    <property type="match status" value="1"/>
</dbReference>
<feature type="transmembrane region" description="Helical" evidence="7">
    <location>
        <begin position="210"/>
        <end position="242"/>
    </location>
</feature>
<comment type="subcellular location">
    <subcellularLocation>
        <location evidence="1">Cell inner membrane</location>
        <topology evidence="1">Multi-pass membrane protein</topology>
    </subcellularLocation>
    <subcellularLocation>
        <location evidence="7">Cell membrane</location>
        <topology evidence="7">Multi-pass membrane protein</topology>
    </subcellularLocation>
</comment>
<keyword evidence="7" id="KW-0915">Sodium</keyword>
<keyword evidence="2 7" id="KW-1003">Cell membrane</keyword>
<dbReference type="RefSeq" id="WP_262596484.1">
    <property type="nucleotide sequence ID" value="NZ_CP103300.1"/>
</dbReference>
<evidence type="ECO:0000256" key="6">
    <source>
        <dbReference type="ARBA" id="ARBA00023201"/>
    </source>
</evidence>
<keyword evidence="5 7" id="KW-0472">Membrane</keyword>